<evidence type="ECO:0000313" key="1">
    <source>
        <dbReference type="EMBL" id="GGI49478.1"/>
    </source>
</evidence>
<dbReference type="Gene3D" id="1.10.287.130">
    <property type="match status" value="1"/>
</dbReference>
<name>A0A917J5I6_9SPHI</name>
<organism evidence="1 2">
    <name type="scientific">Mucilaginibacter galii</name>
    <dbReference type="NCBI Taxonomy" id="2005073"/>
    <lineage>
        <taxon>Bacteria</taxon>
        <taxon>Pseudomonadati</taxon>
        <taxon>Bacteroidota</taxon>
        <taxon>Sphingobacteriia</taxon>
        <taxon>Sphingobacteriales</taxon>
        <taxon>Sphingobacteriaceae</taxon>
        <taxon>Mucilaginibacter</taxon>
    </lineage>
</organism>
<evidence type="ECO:0000313" key="2">
    <source>
        <dbReference type="Proteomes" id="UP000662074"/>
    </source>
</evidence>
<comment type="caution">
    <text evidence="1">The sequence shown here is derived from an EMBL/GenBank/DDBJ whole genome shotgun (WGS) entry which is preliminary data.</text>
</comment>
<keyword evidence="2" id="KW-1185">Reference proteome</keyword>
<dbReference type="SUPFAM" id="SSF55785">
    <property type="entry name" value="PYP-like sensor domain (PAS domain)"/>
    <property type="match status" value="1"/>
</dbReference>
<dbReference type="Proteomes" id="UP000662074">
    <property type="component" value="Unassembled WGS sequence"/>
</dbReference>
<dbReference type="EMBL" id="BMDO01000001">
    <property type="protein sequence ID" value="GGI49478.1"/>
    <property type="molecule type" value="Genomic_DNA"/>
</dbReference>
<dbReference type="InterPro" id="IPR035965">
    <property type="entry name" value="PAS-like_dom_sf"/>
</dbReference>
<proteinExistence type="predicted"/>
<sequence length="188" mass="21635">MFTFRADGTIVHLNKTLLTWLCADAEDVIYHDFTDFLDKGGKLYYQLFVQPLLRMRHDVKEISFHMYTAKCDFHCLFSATAFEKDGDGELLYAATVYKVTDRKKYEDELLKKKQQADIEKEIKEDTLKQVAYDQSHLVRAPLANILGLTALLEGMEVSDEVRDMIDLLRTSAVKLDSEVIKLTDKLTA</sequence>
<dbReference type="AlphaFoldDB" id="A0A917J5I6"/>
<reference evidence="1" key="2">
    <citation type="submission" date="2020-09" db="EMBL/GenBank/DDBJ databases">
        <authorList>
            <person name="Sun Q."/>
            <person name="Sedlacek I."/>
        </authorList>
    </citation>
    <scope>NUCLEOTIDE SEQUENCE</scope>
    <source>
        <strain evidence="1">CCM 8711</strain>
    </source>
</reference>
<gene>
    <name evidence="1" type="ORF">GCM10011425_06900</name>
</gene>
<reference evidence="1" key="1">
    <citation type="journal article" date="2014" name="Int. J. Syst. Evol. Microbiol.">
        <title>Complete genome sequence of Corynebacterium casei LMG S-19264T (=DSM 44701T), isolated from a smear-ripened cheese.</title>
        <authorList>
            <consortium name="US DOE Joint Genome Institute (JGI-PGF)"/>
            <person name="Walter F."/>
            <person name="Albersmeier A."/>
            <person name="Kalinowski J."/>
            <person name="Ruckert C."/>
        </authorList>
    </citation>
    <scope>NUCLEOTIDE SEQUENCE</scope>
    <source>
        <strain evidence="1">CCM 8711</strain>
    </source>
</reference>
<protein>
    <submittedName>
        <fullName evidence="1">Uncharacterized protein</fullName>
    </submittedName>
</protein>
<accession>A0A917J5I6</accession>